<organism evidence="2">
    <name type="scientific">uncultured marine group II/III euryarchaeote AD1000_01_G07</name>
    <dbReference type="NCBI Taxonomy" id="1457698"/>
    <lineage>
        <taxon>Archaea</taxon>
        <taxon>Methanobacteriati</taxon>
        <taxon>Methanobacteriota</taxon>
        <taxon>environmental samples</taxon>
    </lineage>
</organism>
<dbReference type="AlphaFoldDB" id="A0A075FL53"/>
<dbReference type="InterPro" id="IPR011008">
    <property type="entry name" value="Dimeric_a/b-barrel"/>
</dbReference>
<evidence type="ECO:0000313" key="2">
    <source>
        <dbReference type="EMBL" id="AIE90266.1"/>
    </source>
</evidence>
<name>A0A075FL53_9EURY</name>
<proteinExistence type="predicted"/>
<dbReference type="SUPFAM" id="SSF54909">
    <property type="entry name" value="Dimeric alpha+beta barrel"/>
    <property type="match status" value="1"/>
</dbReference>
<feature type="domain" description="Transcription regulator AsnC/Lrp ligand binding" evidence="1">
    <location>
        <begin position="6"/>
        <end position="73"/>
    </location>
</feature>
<reference evidence="2" key="1">
    <citation type="journal article" date="2014" name="Genome Biol. Evol.">
        <title>Pangenome evidence for extensive interdomain horizontal transfer affecting lineage core and shell genes in uncultured planktonic thaumarchaeota and euryarchaeota.</title>
        <authorList>
            <person name="Deschamps P."/>
            <person name="Zivanovic Y."/>
            <person name="Moreira D."/>
            <person name="Rodriguez-Valera F."/>
            <person name="Lopez-Garcia P."/>
        </authorList>
    </citation>
    <scope>NUCLEOTIDE SEQUENCE</scope>
</reference>
<evidence type="ECO:0000259" key="1">
    <source>
        <dbReference type="Pfam" id="PF01037"/>
    </source>
</evidence>
<dbReference type="EMBL" id="KF900303">
    <property type="protein sequence ID" value="AIE90266.1"/>
    <property type="molecule type" value="Genomic_DNA"/>
</dbReference>
<dbReference type="Pfam" id="PF01037">
    <property type="entry name" value="AsnC_trans_reg"/>
    <property type="match status" value="1"/>
</dbReference>
<protein>
    <submittedName>
        <fullName evidence="2">Transcriptional regulator</fullName>
    </submittedName>
</protein>
<dbReference type="InterPro" id="IPR019887">
    <property type="entry name" value="Tscrpt_reg_AsnC/Lrp_C"/>
</dbReference>
<dbReference type="Gene3D" id="3.30.70.920">
    <property type="match status" value="1"/>
</dbReference>
<sequence length="77" mass="8214">MAVGFVLITTEVGCEIDVREAVAAVDGVVGQWIVFGPHDLFVKIEADDEAELTRCIVQGVRSIAGITETRTLIGAEI</sequence>
<accession>A0A075FL53</accession>